<proteinExistence type="predicted"/>
<organism evidence="1 2">
    <name type="scientific">Rhododendron molle</name>
    <name type="common">Chinese azalea</name>
    <name type="synonym">Azalea mollis</name>
    <dbReference type="NCBI Taxonomy" id="49168"/>
    <lineage>
        <taxon>Eukaryota</taxon>
        <taxon>Viridiplantae</taxon>
        <taxon>Streptophyta</taxon>
        <taxon>Embryophyta</taxon>
        <taxon>Tracheophyta</taxon>
        <taxon>Spermatophyta</taxon>
        <taxon>Magnoliopsida</taxon>
        <taxon>eudicotyledons</taxon>
        <taxon>Gunneridae</taxon>
        <taxon>Pentapetalae</taxon>
        <taxon>asterids</taxon>
        <taxon>Ericales</taxon>
        <taxon>Ericaceae</taxon>
        <taxon>Ericoideae</taxon>
        <taxon>Rhodoreae</taxon>
        <taxon>Rhododendron</taxon>
    </lineage>
</organism>
<dbReference type="EMBL" id="CM046390">
    <property type="protein sequence ID" value="KAI8564393.1"/>
    <property type="molecule type" value="Genomic_DNA"/>
</dbReference>
<gene>
    <name evidence="1" type="ORF">RHMOL_Rhmol03G0177800</name>
</gene>
<sequence>MNMYGLEPGLHDFGFSMDPYPVLCLYYPLRQAEEEDGESSEAPSRWNLASPFWHGLEPSPKWEEVK</sequence>
<protein>
    <submittedName>
        <fullName evidence="1">Uncharacterized protein</fullName>
    </submittedName>
</protein>
<evidence type="ECO:0000313" key="2">
    <source>
        <dbReference type="Proteomes" id="UP001062846"/>
    </source>
</evidence>
<dbReference type="Proteomes" id="UP001062846">
    <property type="component" value="Chromosome 3"/>
</dbReference>
<reference evidence="1" key="1">
    <citation type="submission" date="2022-02" db="EMBL/GenBank/DDBJ databases">
        <title>Plant Genome Project.</title>
        <authorList>
            <person name="Zhang R.-G."/>
        </authorList>
    </citation>
    <scope>NUCLEOTIDE SEQUENCE</scope>
    <source>
        <strain evidence="1">AT1</strain>
    </source>
</reference>
<comment type="caution">
    <text evidence="1">The sequence shown here is derived from an EMBL/GenBank/DDBJ whole genome shotgun (WGS) entry which is preliminary data.</text>
</comment>
<evidence type="ECO:0000313" key="1">
    <source>
        <dbReference type="EMBL" id="KAI8564393.1"/>
    </source>
</evidence>
<accession>A0ACC0PFA9</accession>
<keyword evidence="2" id="KW-1185">Reference proteome</keyword>
<name>A0ACC0PFA9_RHOML</name>